<comment type="caution">
    <text evidence="7">The sequence shown here is derived from an EMBL/GenBank/DDBJ whole genome shotgun (WGS) entry which is preliminary data.</text>
</comment>
<protein>
    <recommendedName>
        <fullName evidence="6">Protein kinase domain-containing protein</fullName>
    </recommendedName>
</protein>
<dbReference type="InterPro" id="IPR000719">
    <property type="entry name" value="Prot_kinase_dom"/>
</dbReference>
<dbReference type="Proteomes" id="UP001470230">
    <property type="component" value="Unassembled WGS sequence"/>
</dbReference>
<gene>
    <name evidence="7" type="ORF">M9Y10_014039</name>
</gene>
<keyword evidence="2" id="KW-0808">Transferase</keyword>
<name>A0ABR2KZK5_9EUKA</name>
<dbReference type="EMBL" id="JAPFFF010000002">
    <property type="protein sequence ID" value="KAK8896146.1"/>
    <property type="molecule type" value="Genomic_DNA"/>
</dbReference>
<dbReference type="Pfam" id="PF00069">
    <property type="entry name" value="Pkinase"/>
    <property type="match status" value="1"/>
</dbReference>
<feature type="domain" description="Protein kinase" evidence="6">
    <location>
        <begin position="14"/>
        <end position="290"/>
    </location>
</feature>
<dbReference type="PROSITE" id="PS00108">
    <property type="entry name" value="PROTEIN_KINASE_ST"/>
    <property type="match status" value="1"/>
</dbReference>
<keyword evidence="4" id="KW-0418">Kinase</keyword>
<dbReference type="PROSITE" id="PS50011">
    <property type="entry name" value="PROTEIN_KINASE_DOM"/>
    <property type="match status" value="1"/>
</dbReference>
<accession>A0ABR2KZK5</accession>
<dbReference type="Gene3D" id="1.10.510.10">
    <property type="entry name" value="Transferase(Phosphotransferase) domain 1"/>
    <property type="match status" value="1"/>
</dbReference>
<dbReference type="SMART" id="SM00220">
    <property type="entry name" value="S_TKc"/>
    <property type="match status" value="1"/>
</dbReference>
<evidence type="ECO:0000256" key="2">
    <source>
        <dbReference type="ARBA" id="ARBA00022679"/>
    </source>
</evidence>
<organism evidence="7 8">
    <name type="scientific">Tritrichomonas musculus</name>
    <dbReference type="NCBI Taxonomy" id="1915356"/>
    <lineage>
        <taxon>Eukaryota</taxon>
        <taxon>Metamonada</taxon>
        <taxon>Parabasalia</taxon>
        <taxon>Tritrichomonadida</taxon>
        <taxon>Tritrichomonadidae</taxon>
        <taxon>Tritrichomonas</taxon>
    </lineage>
</organism>
<keyword evidence="1" id="KW-0723">Serine/threonine-protein kinase</keyword>
<dbReference type="SUPFAM" id="SSF56112">
    <property type="entry name" value="Protein kinase-like (PK-like)"/>
    <property type="match status" value="1"/>
</dbReference>
<evidence type="ECO:0000256" key="5">
    <source>
        <dbReference type="ARBA" id="ARBA00022840"/>
    </source>
</evidence>
<sequence>MNPNQFVGKRIGNYVIKNIIGQGGFSSVYIAEEILQNNESTKDNKINERRNETNASSAKNCVACKIIPREKFEKQKLTKRLDQEIRVHQMMHHPNVVQLIDIQKDSKFYYIFLEFCPSGELLQIITSSRKISEIEAAIIFKQILIGLQYIHSLNVAHRDLKLENILVGQYGQIKIADFGLSKLLDIKSKGFTNTPCGSAFYVSPECISGLPYDGKKSDIWSCGVILYAITTGSFPWTRKNQFQLFKQIKKGDYKIPYYISDNCSDLIRRLLTVDHNKRITIDEALIHPFLKNISFPSTLQEFKFVSLRKIDRILGFDEDFEYNDMITIIAKETSGSDCKIESNFFKIRKGLSDIKLEDEKKVIN</sequence>
<dbReference type="CDD" id="cd14003">
    <property type="entry name" value="STKc_AMPK-like"/>
    <property type="match status" value="1"/>
</dbReference>
<dbReference type="InterPro" id="IPR008271">
    <property type="entry name" value="Ser/Thr_kinase_AS"/>
</dbReference>
<dbReference type="PANTHER" id="PTHR24346:SF82">
    <property type="entry name" value="KP78A-RELATED"/>
    <property type="match status" value="1"/>
</dbReference>
<keyword evidence="3" id="KW-0547">Nucleotide-binding</keyword>
<evidence type="ECO:0000313" key="8">
    <source>
        <dbReference type="Proteomes" id="UP001470230"/>
    </source>
</evidence>
<proteinExistence type="predicted"/>
<dbReference type="PANTHER" id="PTHR24346">
    <property type="entry name" value="MAP/MICROTUBULE AFFINITY-REGULATING KINASE"/>
    <property type="match status" value="1"/>
</dbReference>
<evidence type="ECO:0000259" key="6">
    <source>
        <dbReference type="PROSITE" id="PS50011"/>
    </source>
</evidence>
<evidence type="ECO:0000256" key="1">
    <source>
        <dbReference type="ARBA" id="ARBA00022527"/>
    </source>
</evidence>
<evidence type="ECO:0000313" key="7">
    <source>
        <dbReference type="EMBL" id="KAK8896146.1"/>
    </source>
</evidence>
<evidence type="ECO:0000256" key="4">
    <source>
        <dbReference type="ARBA" id="ARBA00022777"/>
    </source>
</evidence>
<reference evidence="7 8" key="1">
    <citation type="submission" date="2024-04" db="EMBL/GenBank/DDBJ databases">
        <title>Tritrichomonas musculus Genome.</title>
        <authorList>
            <person name="Alves-Ferreira E."/>
            <person name="Grigg M."/>
            <person name="Lorenzi H."/>
            <person name="Galac M."/>
        </authorList>
    </citation>
    <scope>NUCLEOTIDE SEQUENCE [LARGE SCALE GENOMIC DNA]</scope>
    <source>
        <strain evidence="7 8">EAF2021</strain>
    </source>
</reference>
<keyword evidence="5" id="KW-0067">ATP-binding</keyword>
<evidence type="ECO:0000256" key="3">
    <source>
        <dbReference type="ARBA" id="ARBA00022741"/>
    </source>
</evidence>
<keyword evidence="8" id="KW-1185">Reference proteome</keyword>
<dbReference type="InterPro" id="IPR011009">
    <property type="entry name" value="Kinase-like_dom_sf"/>
</dbReference>